<dbReference type="SUPFAM" id="SSF48452">
    <property type="entry name" value="TPR-like"/>
    <property type="match status" value="1"/>
</dbReference>
<dbReference type="Pfam" id="PF00515">
    <property type="entry name" value="TPR_1"/>
    <property type="match status" value="1"/>
</dbReference>
<reference evidence="2" key="1">
    <citation type="submission" date="2020-04" db="EMBL/GenBank/DDBJ databases">
        <title>Comparative genomics of oral phylogroup-2 Treponema strains.</title>
        <authorList>
            <person name="Zeng H."/>
            <person name="Chan Y.K."/>
            <person name="Watt R.M."/>
        </authorList>
    </citation>
    <scope>NUCLEOTIDE SEQUENCE</scope>
    <source>
        <strain evidence="2">OMZ 905</strain>
    </source>
</reference>
<dbReference type="PROSITE" id="PS50293">
    <property type="entry name" value="TPR_REGION"/>
    <property type="match status" value="1"/>
</dbReference>
<dbReference type="Gene3D" id="1.25.40.10">
    <property type="entry name" value="Tetratricopeptide repeat domain"/>
    <property type="match status" value="1"/>
</dbReference>
<dbReference type="Proteomes" id="UP001056981">
    <property type="component" value="Chromosome"/>
</dbReference>
<dbReference type="EMBL" id="CP051635">
    <property type="protein sequence ID" value="UTD00350.1"/>
    <property type="molecule type" value="Genomic_DNA"/>
</dbReference>
<protein>
    <submittedName>
        <fullName evidence="2">Tetratricopeptide repeat protein</fullName>
    </submittedName>
</protein>
<name>A0A9Q9EYZ5_TREDN</name>
<dbReference type="RefSeq" id="WP_253698384.1">
    <property type="nucleotide sequence ID" value="NZ_CP051522.1"/>
</dbReference>
<proteinExistence type="predicted"/>
<dbReference type="InterPro" id="IPR019734">
    <property type="entry name" value="TPR_rpt"/>
</dbReference>
<keyword evidence="1" id="KW-0802">TPR repeat</keyword>
<feature type="repeat" description="TPR" evidence="1">
    <location>
        <begin position="102"/>
        <end position="135"/>
    </location>
</feature>
<sequence length="204" mass="23877">MVKINKIICISILIFLISSCSKLDVARLNFLSGYIAWKQNDWNKAASKFFKSIDLSEEIEDVKIKDYSDFAIGSIYLMQNEDASALSRFEAINENTDKNLDSYIYYQKGIIAFKNHEYENAVRLFKKSLELKPDSVDAKINFELSMRYQKKEKEKLPNSKSAAVIEDKETDLSEKTILNLIRKKEKEQWQKKEQENKQPQAFDY</sequence>
<gene>
    <name evidence="2" type="ORF">E4N86_06390</name>
</gene>
<accession>A0A9Q9EYZ5</accession>
<organism evidence="2 3">
    <name type="scientific">Treponema denticola</name>
    <dbReference type="NCBI Taxonomy" id="158"/>
    <lineage>
        <taxon>Bacteria</taxon>
        <taxon>Pseudomonadati</taxon>
        <taxon>Spirochaetota</taxon>
        <taxon>Spirochaetia</taxon>
        <taxon>Spirochaetales</taxon>
        <taxon>Treponemataceae</taxon>
        <taxon>Treponema</taxon>
    </lineage>
</organism>
<evidence type="ECO:0000313" key="2">
    <source>
        <dbReference type="EMBL" id="UTD00350.1"/>
    </source>
</evidence>
<evidence type="ECO:0000313" key="3">
    <source>
        <dbReference type="Proteomes" id="UP001056981"/>
    </source>
</evidence>
<evidence type="ECO:0000256" key="1">
    <source>
        <dbReference type="PROSITE-ProRule" id="PRU00339"/>
    </source>
</evidence>
<dbReference type="AlphaFoldDB" id="A0A9Q9EYZ5"/>
<dbReference type="PROSITE" id="PS51257">
    <property type="entry name" value="PROKAR_LIPOPROTEIN"/>
    <property type="match status" value="1"/>
</dbReference>
<dbReference type="SMART" id="SM00028">
    <property type="entry name" value="TPR"/>
    <property type="match status" value="2"/>
</dbReference>
<dbReference type="PROSITE" id="PS50005">
    <property type="entry name" value="TPR"/>
    <property type="match status" value="1"/>
</dbReference>
<dbReference type="InterPro" id="IPR011990">
    <property type="entry name" value="TPR-like_helical_dom_sf"/>
</dbReference>